<sequence length="418" mass="46037">MAEHINFYKDEFGRNFVNITSLDHFAPIGVSGISIGIEFGFLASFIACCVALVSLLNHLKKIRLSTNAKKFFILNSVFMSIQMVNIVVRIVSDFVVIELRMKMEEGFHITKALYVVYALLSTASDYVLLLSFVTLFVIISYVQTIFLNSSYRAKALSAKLANNLKKGLYVITGLFSFSMFIIVSVVSLFHFLHLMDILPQTPITISNSVIFAVVSCMLVFKAVFTLWSGIVVIKAIKRNTHRLSIAHIEPLQQKGFVKRQVNPFLITILLISAMVLSVFLHIVAGGVATLVGGSENTVVKIVWQVSTSFSVLVCSSLSMSMFYPMFIHAEEAIKTMTFYNNKTTTLKTAREIANSNTLASSFADTSPHDEPQELMINGPINGQDAIVCVSPTSPSADDLGLSSPSLLSNHNDSINSSI</sequence>
<dbReference type="VEuPathDB" id="AmoebaDB:NAEGRDRAFT_73876"/>
<dbReference type="Proteomes" id="UP000006671">
    <property type="component" value="Unassembled WGS sequence"/>
</dbReference>
<reference evidence="2 3" key="1">
    <citation type="journal article" date="2010" name="Cell">
        <title>The genome of Naegleria gruberi illuminates early eukaryotic versatility.</title>
        <authorList>
            <person name="Fritz-Laylin L.K."/>
            <person name="Prochnik S.E."/>
            <person name="Ginger M.L."/>
            <person name="Dacks J.B."/>
            <person name="Carpenter M.L."/>
            <person name="Field M.C."/>
            <person name="Kuo A."/>
            <person name="Paredez A."/>
            <person name="Chapman J."/>
            <person name="Pham J."/>
            <person name="Shu S."/>
            <person name="Neupane R."/>
            <person name="Cipriano M."/>
            <person name="Mancuso J."/>
            <person name="Tu H."/>
            <person name="Salamov A."/>
            <person name="Lindquist E."/>
            <person name="Shapiro H."/>
            <person name="Lucas S."/>
            <person name="Grigoriev I.V."/>
            <person name="Cande W.Z."/>
            <person name="Fulton C."/>
            <person name="Rokhsar D.S."/>
            <person name="Dawson S.C."/>
        </authorList>
    </citation>
    <scope>NUCLEOTIDE SEQUENCE [LARGE SCALE GENOMIC DNA]</scope>
    <source>
        <strain evidence="2 3">NEG-M</strain>
    </source>
</reference>
<feature type="transmembrane region" description="Helical" evidence="1">
    <location>
        <begin position="264"/>
        <end position="289"/>
    </location>
</feature>
<gene>
    <name evidence="2" type="ORF">NAEGRDRAFT_73876</name>
</gene>
<dbReference type="InParanoid" id="D2VXU4"/>
<evidence type="ECO:0000256" key="1">
    <source>
        <dbReference type="SAM" id="Phobius"/>
    </source>
</evidence>
<feature type="transmembrane region" description="Helical" evidence="1">
    <location>
        <begin position="168"/>
        <end position="189"/>
    </location>
</feature>
<keyword evidence="1" id="KW-0812">Transmembrane</keyword>
<evidence type="ECO:0000313" key="2">
    <source>
        <dbReference type="EMBL" id="EFC38399.1"/>
    </source>
</evidence>
<feature type="transmembrane region" description="Helical" evidence="1">
    <location>
        <begin position="126"/>
        <end position="147"/>
    </location>
</feature>
<feature type="transmembrane region" description="Helical" evidence="1">
    <location>
        <begin position="301"/>
        <end position="326"/>
    </location>
</feature>
<feature type="transmembrane region" description="Helical" evidence="1">
    <location>
        <begin position="209"/>
        <end position="233"/>
    </location>
</feature>
<accession>D2VXU4</accession>
<name>D2VXU4_NAEGR</name>
<dbReference type="OMA" id="WNIDARA"/>
<dbReference type="GeneID" id="8858231"/>
<keyword evidence="1" id="KW-0472">Membrane</keyword>
<evidence type="ECO:0000313" key="3">
    <source>
        <dbReference type="Proteomes" id="UP000006671"/>
    </source>
</evidence>
<keyword evidence="3" id="KW-1185">Reference proteome</keyword>
<proteinExistence type="predicted"/>
<keyword evidence="1" id="KW-1133">Transmembrane helix</keyword>
<dbReference type="KEGG" id="ngr:NAEGRDRAFT_73876"/>
<protein>
    <submittedName>
        <fullName evidence="2">Predicted protein</fullName>
    </submittedName>
</protein>
<dbReference type="RefSeq" id="XP_002671143.1">
    <property type="nucleotide sequence ID" value="XM_002671097.1"/>
</dbReference>
<feature type="transmembrane region" description="Helical" evidence="1">
    <location>
        <begin position="71"/>
        <end position="91"/>
    </location>
</feature>
<organism evidence="3">
    <name type="scientific">Naegleria gruberi</name>
    <name type="common">Amoeba</name>
    <dbReference type="NCBI Taxonomy" id="5762"/>
    <lineage>
        <taxon>Eukaryota</taxon>
        <taxon>Discoba</taxon>
        <taxon>Heterolobosea</taxon>
        <taxon>Tetramitia</taxon>
        <taxon>Eutetramitia</taxon>
        <taxon>Vahlkampfiidae</taxon>
        <taxon>Naegleria</taxon>
    </lineage>
</organism>
<dbReference type="EMBL" id="GG738908">
    <property type="protein sequence ID" value="EFC38399.1"/>
    <property type="molecule type" value="Genomic_DNA"/>
</dbReference>
<dbReference type="AlphaFoldDB" id="D2VXU4"/>
<feature type="transmembrane region" description="Helical" evidence="1">
    <location>
        <begin position="39"/>
        <end position="59"/>
    </location>
</feature>